<evidence type="ECO:0008006" key="4">
    <source>
        <dbReference type="Google" id="ProtNLM"/>
    </source>
</evidence>
<dbReference type="AlphaFoldDB" id="A0A1E3QGK6"/>
<accession>A0A1E3QGK6</accession>
<proteinExistence type="predicted"/>
<dbReference type="Proteomes" id="UP000094385">
    <property type="component" value="Unassembled WGS sequence"/>
</dbReference>
<protein>
    <recommendedName>
        <fullName evidence="4">Secreted protein</fullName>
    </recommendedName>
</protein>
<feature type="chain" id="PRO_5009134231" description="Secreted protein" evidence="1">
    <location>
        <begin position="25"/>
        <end position="74"/>
    </location>
</feature>
<sequence length="74" mass="8493">MDRPRENWFLFLLCSLSRSSSTQSSRISSRCSLNISCDRLCRLRCCSCCALGNNCRIQINQYCSYRIPPGHVLV</sequence>
<evidence type="ECO:0000256" key="1">
    <source>
        <dbReference type="SAM" id="SignalP"/>
    </source>
</evidence>
<keyword evidence="3" id="KW-1185">Reference proteome</keyword>
<reference evidence="2 3" key="1">
    <citation type="journal article" date="2016" name="Proc. Natl. Acad. Sci. U.S.A.">
        <title>Comparative genomics of biotechnologically important yeasts.</title>
        <authorList>
            <person name="Riley R."/>
            <person name="Haridas S."/>
            <person name="Wolfe K.H."/>
            <person name="Lopes M.R."/>
            <person name="Hittinger C.T."/>
            <person name="Goeker M."/>
            <person name="Salamov A.A."/>
            <person name="Wisecaver J.H."/>
            <person name="Long T.M."/>
            <person name="Calvey C.H."/>
            <person name="Aerts A.L."/>
            <person name="Barry K.W."/>
            <person name="Choi C."/>
            <person name="Clum A."/>
            <person name="Coughlan A.Y."/>
            <person name="Deshpande S."/>
            <person name="Douglass A.P."/>
            <person name="Hanson S.J."/>
            <person name="Klenk H.-P."/>
            <person name="LaButti K.M."/>
            <person name="Lapidus A."/>
            <person name="Lindquist E.A."/>
            <person name="Lipzen A.M."/>
            <person name="Meier-Kolthoff J.P."/>
            <person name="Ohm R.A."/>
            <person name="Otillar R.P."/>
            <person name="Pangilinan J.L."/>
            <person name="Peng Y."/>
            <person name="Rokas A."/>
            <person name="Rosa C.A."/>
            <person name="Scheuner C."/>
            <person name="Sibirny A.A."/>
            <person name="Slot J.C."/>
            <person name="Stielow J.B."/>
            <person name="Sun H."/>
            <person name="Kurtzman C.P."/>
            <person name="Blackwell M."/>
            <person name="Grigoriev I.V."/>
            <person name="Jeffries T.W."/>
        </authorList>
    </citation>
    <scope>NUCLEOTIDE SEQUENCE [LARGE SCALE GENOMIC DNA]</scope>
    <source>
        <strain evidence="2 3">NRRL Y-11557</strain>
    </source>
</reference>
<organism evidence="2 3">
    <name type="scientific">Lipomyces starkeyi NRRL Y-11557</name>
    <dbReference type="NCBI Taxonomy" id="675824"/>
    <lineage>
        <taxon>Eukaryota</taxon>
        <taxon>Fungi</taxon>
        <taxon>Dikarya</taxon>
        <taxon>Ascomycota</taxon>
        <taxon>Saccharomycotina</taxon>
        <taxon>Lipomycetes</taxon>
        <taxon>Lipomycetales</taxon>
        <taxon>Lipomycetaceae</taxon>
        <taxon>Lipomyces</taxon>
    </lineage>
</organism>
<name>A0A1E3QGK6_LIPST</name>
<keyword evidence="1" id="KW-0732">Signal</keyword>
<evidence type="ECO:0000313" key="2">
    <source>
        <dbReference type="EMBL" id="ODQ76821.1"/>
    </source>
</evidence>
<gene>
    <name evidence="2" type="ORF">LIPSTDRAFT_144358</name>
</gene>
<evidence type="ECO:0000313" key="3">
    <source>
        <dbReference type="Proteomes" id="UP000094385"/>
    </source>
</evidence>
<feature type="signal peptide" evidence="1">
    <location>
        <begin position="1"/>
        <end position="24"/>
    </location>
</feature>
<dbReference type="EMBL" id="KV454289">
    <property type="protein sequence ID" value="ODQ76821.1"/>
    <property type="molecule type" value="Genomic_DNA"/>
</dbReference>